<dbReference type="Gene3D" id="3.90.550.10">
    <property type="entry name" value="Spore Coat Polysaccharide Biosynthesis Protein SpsA, Chain A"/>
    <property type="match status" value="1"/>
</dbReference>
<name>A0A4U0GYQ9_9SPHI</name>
<reference evidence="4 5" key="1">
    <citation type="submission" date="2019-04" db="EMBL/GenBank/DDBJ databases">
        <title>Sphingobacterium olei sp. nov., isolated from oil-contaminated soil.</title>
        <authorList>
            <person name="Liu B."/>
        </authorList>
    </citation>
    <scope>NUCLEOTIDE SEQUENCE [LARGE SCALE GENOMIC DNA]</scope>
    <source>
        <strain evidence="4 5">Y3L14</strain>
    </source>
</reference>
<dbReference type="EMBL" id="SUKA01000004">
    <property type="protein sequence ID" value="TJY64226.1"/>
    <property type="molecule type" value="Genomic_DNA"/>
</dbReference>
<sequence length="344" mass="40824">MENLVKRTVEVSVVMPVYNTADFLQEAIESVLNQSLQDLELILVNDGSTDESDLICKAFTLKDQRIKYLDQENSGVSIARNKGLEMARGEYVFFMDSDDTIDKGFIKSSYDTAKRNNSDLVVIGDYFCKRFQKVRVLSTWAQMLRMDFLRKYPEVRFPENIQPGEDGVFSHQLLLLTDHVSLNPQGIYNYRQHPNQNHSKIKKQSWKVLRQIPLWFDILVRFYTKYDPQKSHSLHLARFVEHEPFEFRYLALELDDSQKQYLHGLITDFMFKHVLPYLPEKDKVKLSVPFLDFVYSSTHNEFDKRYYKYVKSRRVIKKFYLFLVRFVPLSGFRRSLRKKVNAKF</sequence>
<evidence type="ECO:0000256" key="1">
    <source>
        <dbReference type="ARBA" id="ARBA00022676"/>
    </source>
</evidence>
<keyword evidence="5" id="KW-1185">Reference proteome</keyword>
<dbReference type="Pfam" id="PF00535">
    <property type="entry name" value="Glycos_transf_2"/>
    <property type="match status" value="1"/>
</dbReference>
<dbReference type="PANTHER" id="PTHR22916">
    <property type="entry name" value="GLYCOSYLTRANSFERASE"/>
    <property type="match status" value="1"/>
</dbReference>
<dbReference type="SUPFAM" id="SSF53448">
    <property type="entry name" value="Nucleotide-diphospho-sugar transferases"/>
    <property type="match status" value="1"/>
</dbReference>
<gene>
    <name evidence="4" type="ORF">FAZ19_13515</name>
</gene>
<proteinExistence type="predicted"/>
<keyword evidence="2 4" id="KW-0808">Transferase</keyword>
<organism evidence="4 5">
    <name type="scientific">Sphingobacterium alkalisoli</name>
    <dbReference type="NCBI Taxonomy" id="1874115"/>
    <lineage>
        <taxon>Bacteria</taxon>
        <taxon>Pseudomonadati</taxon>
        <taxon>Bacteroidota</taxon>
        <taxon>Sphingobacteriia</taxon>
        <taxon>Sphingobacteriales</taxon>
        <taxon>Sphingobacteriaceae</taxon>
        <taxon>Sphingobacterium</taxon>
    </lineage>
</organism>
<evidence type="ECO:0000256" key="2">
    <source>
        <dbReference type="ARBA" id="ARBA00022679"/>
    </source>
</evidence>
<dbReference type="GO" id="GO:0016758">
    <property type="term" value="F:hexosyltransferase activity"/>
    <property type="evidence" value="ECO:0007669"/>
    <property type="project" value="UniProtKB-ARBA"/>
</dbReference>
<dbReference type="AlphaFoldDB" id="A0A4U0GYQ9"/>
<dbReference type="RefSeq" id="WP_136821286.1">
    <property type="nucleotide sequence ID" value="NZ_BMJX01000004.1"/>
</dbReference>
<accession>A0A4U0GYQ9</accession>
<dbReference type="Proteomes" id="UP000309872">
    <property type="component" value="Unassembled WGS sequence"/>
</dbReference>
<protein>
    <submittedName>
        <fullName evidence="4">Glycosyltransferase family 2 protein</fullName>
    </submittedName>
</protein>
<dbReference type="OrthoDB" id="927791at2"/>
<evidence type="ECO:0000313" key="5">
    <source>
        <dbReference type="Proteomes" id="UP000309872"/>
    </source>
</evidence>
<dbReference type="CDD" id="cd00761">
    <property type="entry name" value="Glyco_tranf_GTA_type"/>
    <property type="match status" value="1"/>
</dbReference>
<feature type="domain" description="Glycosyltransferase 2-like" evidence="3">
    <location>
        <begin position="12"/>
        <end position="138"/>
    </location>
</feature>
<evidence type="ECO:0000259" key="3">
    <source>
        <dbReference type="Pfam" id="PF00535"/>
    </source>
</evidence>
<dbReference type="PANTHER" id="PTHR22916:SF51">
    <property type="entry name" value="GLYCOSYLTRANSFERASE EPSH-RELATED"/>
    <property type="match status" value="1"/>
</dbReference>
<dbReference type="InterPro" id="IPR001173">
    <property type="entry name" value="Glyco_trans_2-like"/>
</dbReference>
<dbReference type="InterPro" id="IPR029044">
    <property type="entry name" value="Nucleotide-diphossugar_trans"/>
</dbReference>
<keyword evidence="1" id="KW-0328">Glycosyltransferase</keyword>
<evidence type="ECO:0000313" key="4">
    <source>
        <dbReference type="EMBL" id="TJY64226.1"/>
    </source>
</evidence>
<comment type="caution">
    <text evidence="4">The sequence shown here is derived from an EMBL/GenBank/DDBJ whole genome shotgun (WGS) entry which is preliminary data.</text>
</comment>